<evidence type="ECO:0000256" key="5">
    <source>
        <dbReference type="ARBA" id="ARBA00022695"/>
    </source>
</evidence>
<evidence type="ECO:0000256" key="17">
    <source>
        <dbReference type="ARBA" id="ARBA00023211"/>
    </source>
</evidence>
<comment type="caution">
    <text evidence="24">The sequence shown here is derived from an EMBL/GenBank/DDBJ whole genome shotgun (WGS) entry which is preliminary data.</text>
</comment>
<evidence type="ECO:0000256" key="15">
    <source>
        <dbReference type="ARBA" id="ARBA00023172"/>
    </source>
</evidence>
<keyword evidence="13" id="KW-0239">DNA-directed DNA polymerase</keyword>
<evidence type="ECO:0000256" key="22">
    <source>
        <dbReference type="ARBA" id="ARBA00049990"/>
    </source>
</evidence>
<dbReference type="InterPro" id="IPR016059">
    <property type="entry name" value="DNA_ligase_ATP-dep_CS"/>
</dbReference>
<evidence type="ECO:0000256" key="12">
    <source>
        <dbReference type="ARBA" id="ARBA00022840"/>
    </source>
</evidence>
<evidence type="ECO:0000256" key="1">
    <source>
        <dbReference type="ARBA" id="ARBA00001936"/>
    </source>
</evidence>
<keyword evidence="9" id="KW-0227">DNA damage</keyword>
<dbReference type="InterPro" id="IPR012310">
    <property type="entry name" value="DNA_ligase_ATP-dep_cent"/>
</dbReference>
<evidence type="ECO:0000256" key="6">
    <source>
        <dbReference type="ARBA" id="ARBA00022722"/>
    </source>
</evidence>
<keyword evidence="5" id="KW-0548">Nucleotidyltransferase</keyword>
<evidence type="ECO:0000256" key="13">
    <source>
        <dbReference type="ARBA" id="ARBA00022932"/>
    </source>
</evidence>
<reference evidence="24 25" key="1">
    <citation type="submission" date="2023-07" db="EMBL/GenBank/DDBJ databases">
        <title>Genomic Encyclopedia of Type Strains, Phase IV (KMG-IV): sequencing the most valuable type-strain genomes for metagenomic binning, comparative biology and taxonomic classification.</title>
        <authorList>
            <person name="Goeker M."/>
        </authorList>
    </citation>
    <scope>NUCLEOTIDE SEQUENCE [LARGE SCALE GENOMIC DNA]</scope>
    <source>
        <strain evidence="24 25">DSM 19092</strain>
    </source>
</reference>
<keyword evidence="12" id="KW-0067">ATP-binding</keyword>
<organism evidence="24 25">
    <name type="scientific">Aeribacillus alveayuensis</name>
    <dbReference type="NCBI Taxonomy" id="279215"/>
    <lineage>
        <taxon>Bacteria</taxon>
        <taxon>Bacillati</taxon>
        <taxon>Bacillota</taxon>
        <taxon>Bacilli</taxon>
        <taxon>Bacillales</taxon>
        <taxon>Bacillaceae</taxon>
        <taxon>Aeribacillus</taxon>
    </lineage>
</organism>
<proteinExistence type="inferred from homology"/>
<dbReference type="NCBIfam" id="TIGR02776">
    <property type="entry name" value="NHEJ_ligase_prk"/>
    <property type="match status" value="1"/>
</dbReference>
<keyword evidence="17" id="KW-0464">Manganese</keyword>
<dbReference type="PANTHER" id="PTHR42705">
    <property type="entry name" value="BIFUNCTIONAL NON-HOMOLOGOUS END JOINING PROTEIN LIGD"/>
    <property type="match status" value="1"/>
</dbReference>
<evidence type="ECO:0000256" key="8">
    <source>
        <dbReference type="ARBA" id="ARBA00022741"/>
    </source>
</evidence>
<dbReference type="InterPro" id="IPR014143">
    <property type="entry name" value="NHEJ_ligase_prk"/>
</dbReference>
<keyword evidence="16" id="KW-0234">DNA repair</keyword>
<dbReference type="InterPro" id="IPR052171">
    <property type="entry name" value="NHEJ_LigD"/>
</dbReference>
<dbReference type="GO" id="GO:0003910">
    <property type="term" value="F:DNA ligase (ATP) activity"/>
    <property type="evidence" value="ECO:0007669"/>
    <property type="project" value="UniProtKB-EC"/>
</dbReference>
<evidence type="ECO:0000256" key="18">
    <source>
        <dbReference type="ARBA" id="ARBA00023268"/>
    </source>
</evidence>
<dbReference type="Pfam" id="PF01068">
    <property type="entry name" value="DNA_ligase_A_M"/>
    <property type="match status" value="1"/>
</dbReference>
<evidence type="ECO:0000259" key="23">
    <source>
        <dbReference type="PROSITE" id="PS50160"/>
    </source>
</evidence>
<name>A0ABT9VMV6_9BACI</name>
<dbReference type="RefSeq" id="WP_419151771.1">
    <property type="nucleotide sequence ID" value="NZ_JAUSTR010000003.1"/>
</dbReference>
<dbReference type="NCBIfam" id="TIGR02779">
    <property type="entry name" value="NHEJ_ligase_lig"/>
    <property type="match status" value="1"/>
</dbReference>
<keyword evidence="3 24" id="KW-0436">Ligase</keyword>
<evidence type="ECO:0000256" key="4">
    <source>
        <dbReference type="ARBA" id="ARBA00022679"/>
    </source>
</evidence>
<evidence type="ECO:0000256" key="21">
    <source>
        <dbReference type="ARBA" id="ARBA00049981"/>
    </source>
</evidence>
<evidence type="ECO:0000256" key="2">
    <source>
        <dbReference type="ARBA" id="ARBA00012727"/>
    </source>
</evidence>
<keyword evidence="25" id="KW-1185">Reference proteome</keyword>
<dbReference type="CDD" id="cd07906">
    <property type="entry name" value="Adenylation_DNA_ligase_LigD_LigC"/>
    <property type="match status" value="1"/>
</dbReference>
<evidence type="ECO:0000256" key="9">
    <source>
        <dbReference type="ARBA" id="ARBA00022763"/>
    </source>
</evidence>
<accession>A0ABT9VMV6</accession>
<dbReference type="PROSITE" id="PS50160">
    <property type="entry name" value="DNA_LIGASE_A3"/>
    <property type="match status" value="1"/>
</dbReference>
<keyword evidence="14" id="KW-0238">DNA-binding</keyword>
<dbReference type="NCBIfam" id="TIGR02778">
    <property type="entry name" value="ligD_pol"/>
    <property type="match status" value="1"/>
</dbReference>
<dbReference type="InterPro" id="IPR014145">
    <property type="entry name" value="LigD_pol_dom"/>
</dbReference>
<dbReference type="EC" id="6.5.1.1" evidence="2"/>
<dbReference type="Gene3D" id="3.30.470.30">
    <property type="entry name" value="DNA ligase/mRNA capping enzyme"/>
    <property type="match status" value="1"/>
</dbReference>
<dbReference type="Pfam" id="PF21686">
    <property type="entry name" value="LigD_Prim-Pol"/>
    <property type="match status" value="1"/>
</dbReference>
<dbReference type="PROSITE" id="PS00333">
    <property type="entry name" value="DNA_LIGASE_A2"/>
    <property type="match status" value="1"/>
</dbReference>
<evidence type="ECO:0000256" key="7">
    <source>
        <dbReference type="ARBA" id="ARBA00022723"/>
    </source>
</evidence>
<dbReference type="InterPro" id="IPR014146">
    <property type="entry name" value="LigD_ligase_dom"/>
</dbReference>
<keyword evidence="8" id="KW-0547">Nucleotide-binding</keyword>
<evidence type="ECO:0000256" key="14">
    <source>
        <dbReference type="ARBA" id="ARBA00023125"/>
    </source>
</evidence>
<evidence type="ECO:0000256" key="10">
    <source>
        <dbReference type="ARBA" id="ARBA00022801"/>
    </source>
</evidence>
<dbReference type="EMBL" id="JAUSTR010000003">
    <property type="protein sequence ID" value="MDQ0162296.1"/>
    <property type="molecule type" value="Genomic_DNA"/>
</dbReference>
<comment type="catalytic activity">
    <reaction evidence="20">
        <text>ATP + (deoxyribonucleotide)n-3'-hydroxyl + 5'-phospho-(deoxyribonucleotide)m = (deoxyribonucleotide)n+m + AMP + diphosphate.</text>
        <dbReference type="EC" id="6.5.1.1"/>
    </reaction>
</comment>
<evidence type="ECO:0000313" key="24">
    <source>
        <dbReference type="EMBL" id="MDQ0162296.1"/>
    </source>
</evidence>
<dbReference type="Gene3D" id="3.90.920.10">
    <property type="entry name" value="DNA primase, PRIM domain"/>
    <property type="match status" value="1"/>
</dbReference>
<keyword evidence="18" id="KW-0511">Multifunctional enzyme</keyword>
<sequence length="608" mass="70986">MKPMLPTLTFSVPSDNGWIFEPKYDGFRALLYIKQNSIVLISRNGHDISSSFPEITQFVQKLKSSLKQFLPLILDGELVYLASRYRANFEIVQQRGRLKSPEKIQDYSANFTCHYVVFDLLTIKGIDKTKTPLLERKEALQTVFQQGGLPLHADPYREELIQLVETSRSYQPLWEKIVQHEGEGIVAKQIDSYWEEGKRTKQWLKVKNYREALFFLLGFNITNGYFHVGVHEKGKIIPVGSFTHGLKEEERKALLHIIKENGDHKGSFIELEPAICVKLKFLSFLQGQLREPFFHSFALEHSWEECTLFQLKLKNHFIHHDVRFTHLDKLLWPKTNVKKENYLAYLLDISSFMLPFLHDRALTVVRYPHGLLGEAFFQKNCPDYAPSFIQKFKIDDIKYIVCQNISTLMWLGNQLAIEFHIPFHTVKSHRPKEIVFDLDPPGKQYFHLAVKAAIELQKCFIRLNIRAFPKLSGNKGIQLHIPLSSELLTFEETRQFTAFFANYLTKRFPDFFTTERLKKKRGLRLYVDYIQHAEGKTIIAPYSVRGNERGTVAAPLFWDEVNEELQVDTFTMNRVLQRLKKRGCPMKTYFQVKNEAIKTVIEQLNDLS</sequence>
<comment type="cofactor">
    <cofactor evidence="1">
        <name>Mn(2+)</name>
        <dbReference type="ChEBI" id="CHEBI:29035"/>
    </cofactor>
</comment>
<evidence type="ECO:0000256" key="19">
    <source>
        <dbReference type="ARBA" id="ARBA00029943"/>
    </source>
</evidence>
<evidence type="ECO:0000256" key="20">
    <source>
        <dbReference type="ARBA" id="ARBA00034003"/>
    </source>
</evidence>
<comment type="similarity">
    <text evidence="21">In the C-terminal section; belongs to the ATP-dependent DNA ligase family.</text>
</comment>
<protein>
    <recommendedName>
        <fullName evidence="2">DNA ligase (ATP)</fullName>
        <ecNumber evidence="2">6.5.1.1</ecNumber>
    </recommendedName>
    <alternativeName>
        <fullName evidence="19">NHEJ DNA polymerase</fullName>
    </alternativeName>
</protein>
<evidence type="ECO:0000256" key="16">
    <source>
        <dbReference type="ARBA" id="ARBA00023204"/>
    </source>
</evidence>
<dbReference type="PANTHER" id="PTHR42705:SF2">
    <property type="entry name" value="BIFUNCTIONAL NON-HOMOLOGOUS END JOINING PROTEIN LIGD"/>
    <property type="match status" value="1"/>
</dbReference>
<gene>
    <name evidence="24" type="ORF">J2S06_001372</name>
</gene>
<keyword evidence="10" id="KW-0378">Hydrolase</keyword>
<feature type="domain" description="ATP-dependent DNA ligase family profile" evidence="23">
    <location>
        <begin position="115"/>
        <end position="207"/>
    </location>
</feature>
<dbReference type="PROSITE" id="PS00697">
    <property type="entry name" value="DNA_LIGASE_A1"/>
    <property type="match status" value="1"/>
</dbReference>
<evidence type="ECO:0000313" key="25">
    <source>
        <dbReference type="Proteomes" id="UP001225646"/>
    </source>
</evidence>
<dbReference type="SUPFAM" id="SSF56091">
    <property type="entry name" value="DNA ligase/mRNA capping enzyme, catalytic domain"/>
    <property type="match status" value="1"/>
</dbReference>
<comment type="similarity">
    <text evidence="22">In the N-terminal section; belongs to the LigD polymerase family.</text>
</comment>
<keyword evidence="15" id="KW-0233">DNA recombination</keyword>
<evidence type="ECO:0000256" key="3">
    <source>
        <dbReference type="ARBA" id="ARBA00022598"/>
    </source>
</evidence>
<keyword evidence="6" id="KW-0540">Nuclease</keyword>
<keyword evidence="11" id="KW-0269">Exonuclease</keyword>
<dbReference type="Proteomes" id="UP001225646">
    <property type="component" value="Unassembled WGS sequence"/>
</dbReference>
<keyword evidence="4" id="KW-0808">Transferase</keyword>
<dbReference type="NCBIfam" id="NF007211">
    <property type="entry name" value="PRK09633.1"/>
    <property type="match status" value="1"/>
</dbReference>
<keyword evidence="7" id="KW-0479">Metal-binding</keyword>
<evidence type="ECO:0000256" key="11">
    <source>
        <dbReference type="ARBA" id="ARBA00022839"/>
    </source>
</evidence>